<reference evidence="1 2" key="1">
    <citation type="journal article" date="2014" name="PLoS Genet.">
        <title>Phylogenetically driven sequencing of extremely halophilic archaea reveals strategies for static and dynamic osmo-response.</title>
        <authorList>
            <person name="Becker E.A."/>
            <person name="Seitzer P.M."/>
            <person name="Tritt A."/>
            <person name="Larsen D."/>
            <person name="Krusor M."/>
            <person name="Yao A.I."/>
            <person name="Wu D."/>
            <person name="Madern D."/>
            <person name="Eisen J.A."/>
            <person name="Darling A.E."/>
            <person name="Facciotti M.T."/>
        </authorList>
    </citation>
    <scope>NUCLEOTIDE SEQUENCE [LARGE SCALE GENOMIC DNA]</scope>
    <source>
        <strain evidence="2">ATCC 49778 / DSM 6131 / JCM 7785 / NBRC 101032 / NCIMB 13157 / TR-1</strain>
    </source>
</reference>
<organism evidence="1 2">
    <name type="scientific">Haloarcula japonica (strain ATCC 49778 / DSM 6131 / JCM 7785 / NBRC 101032 / NCIMB 13157 / TR-1)</name>
    <dbReference type="NCBI Taxonomy" id="1227453"/>
    <lineage>
        <taxon>Archaea</taxon>
        <taxon>Methanobacteriati</taxon>
        <taxon>Methanobacteriota</taxon>
        <taxon>Stenosarchaea group</taxon>
        <taxon>Halobacteria</taxon>
        <taxon>Halobacteriales</taxon>
        <taxon>Haloarculaceae</taxon>
        <taxon>Haloarcula</taxon>
    </lineage>
</organism>
<evidence type="ECO:0000313" key="2">
    <source>
        <dbReference type="Proteomes" id="UP000011524"/>
    </source>
</evidence>
<dbReference type="AlphaFoldDB" id="M0LGV1"/>
<sequence length="238" mass="26932">MAVRRSRLKQDSVAPVKTLLYLIGNSNDIHRFAKRLNKEIRIHIKCVLIISPSNFTLIPLNAIGDPQHGEFVQVVAHPPGNECICCCPVTDDFVSILNRSRPNWRVALLVEHQKCIQYQMAMLCKSSNALSDTTSFKRGSCSIHMGFSEVRGVFLNRNVTRFHQEVKALAGVASVFCTEGSTFCNYLLWDDAIIKSDLSTLAKDIAKFTRVVRWKLKFLFTEARLDLRTESFAVLKIV</sequence>
<gene>
    <name evidence="1" type="ORF">C444_06026</name>
</gene>
<dbReference type="EMBL" id="AOLY01000009">
    <property type="protein sequence ID" value="EMA32756.1"/>
    <property type="molecule type" value="Genomic_DNA"/>
</dbReference>
<comment type="caution">
    <text evidence="1">The sequence shown here is derived from an EMBL/GenBank/DDBJ whole genome shotgun (WGS) entry which is preliminary data.</text>
</comment>
<protein>
    <submittedName>
        <fullName evidence="1">Uncharacterized protein</fullName>
    </submittedName>
</protein>
<evidence type="ECO:0000313" key="1">
    <source>
        <dbReference type="EMBL" id="EMA32756.1"/>
    </source>
</evidence>
<accession>M0LGV1</accession>
<name>M0LGV1_HALJT</name>
<proteinExistence type="predicted"/>
<keyword evidence="2" id="KW-1185">Reference proteome</keyword>
<dbReference type="Proteomes" id="UP000011524">
    <property type="component" value="Unassembled WGS sequence"/>
</dbReference>